<evidence type="ECO:0000256" key="5">
    <source>
        <dbReference type="SAM" id="MobiDB-lite"/>
    </source>
</evidence>
<sequence>MALEQVEAGEEELKNLILQQLQKNVNVRLSSPLDIPKNSACRLFSVSNSKSLCIAATSVGFLLHPLEGLRETFASGSNHSTPQLSPAVQVETISQPALGATPSFVGFADAGDRVLVGLRNGMIAIWETAKVLACDLTPAAVLQPPSPGLILLEIVANPSDRPELAVALYSEPGSSRAESGQPITLDVRTGVFGTGLAAPSRVTSICWSVKGKQLALGLVTGEIVQFTPAGEQKDTIVKPEGLSANFCVADLRWIENHVFLATYSSAASTDADLSEDDQVFVILRDASTKQIKFVHFPLDPAPIFGFAEGGPKQRRHCAWLKGWAEFKHLIFVGNVPSTDVGVIGSKNDAQPNEAGGWSNMELEETSRPTLPFSSVDKDADTSPVALGFDLTSSANVDDPNAAARGEDGKDKFPPMPVLYIYTNDGVLLAYHVIHGNGAAYPSMQQNLGVLNGTEAEMSTDPIATQQISGAMSGATPSPRPPTTTSPFSFDNATGTTPSTTPAFGTPSAFGSTPAFGSTSAFGSAPAFGQKSTFGPTSAFGQSSAFGRASPSVSTTESPKPSISFGSGGGFAGLANKPAMGFGALAQNAEGAGGSIFGSVGKLDAQQAPAAAFGSATKEGTSPSDSSNTKTTAFSFGGFANKGATAFGAPARSPASAAFSFGAKPAEPSSGSPVSASPPPPAFGQASAFGQARAFGQASAFGQKSAFGQPIVFGQSSPGASTNEAVEPSAGFSFGNVSGGGFGALAKGDTPAGGSIFGNGGAVQSKGTAAPVFGADAPTTSRFSFGGPVAAEAQTLQSMQPTRTAQPSDGFGMSDLGDMLGESEDGKEEAEARKKEEDRKTQEEEDARKKETELKRQEEDVKRSREEEEKKQEEERKHQMEEEQKKREREEAERKQKAEEEERVREEAERVEREKRELDAKAERERKEAERLKQEEAEECERAEAERQKRKEEEHVKEESERKAAAEVAARRKAEADAAEKEKTLDAEKEALQRSNAAGVDTDAAGRSPLAAPSLTFKPICPAPPQGAPFSFGTSPAFGAVTKPGSSPFPAFAPPASSASPTAKPPAEKPLSFNIKSQTPITFALPAENSAAAQKPFSFGTPSAAPTESPACNNKPGGSPFSFGQPVGQSKPAESADTGSKPSLFRLPSSGKPPSPFAPPAFGARSQEPVQQQGLPFGSSPISAKTMPAMFTGAAPSTPANHVGPSAVFNQPKSPQAAVSQQPPTSTPSSLAPASQPPRLTFNVKNSSTSEDDETGIQRQFGDVYRVIEQELQVLKGNMEKCAEYHAHVAPKSNTHKTLEDLSNQPWSLGDTSEVKLLALQLGKDISTIAQDGNEQQRRVAALRSLQLKAEAKREETARFVRARSDPEFARLVRIRQLGPEQAESQAQLRRKAQELHNRTTELEEYLTQLKSRINNEKNQRHAFRAPSLDSTTRSVRNLTTRATESMMKLNELAVAFKLAQVDTSPPKSSTPSALWRSSVDPFKMSNMANSLEANASERSGGAAAALRAHQSASRLASAFQQEIRTPLLTRLESDVASRRRDFQAGDLQMSFARMNGSISVGQRPASVASAQVSAVPMTIAKDQRQIIPTPPTNGITVLQSQIPALSMELLEDDAGFAPGARAESSSPRPRSSKASGKARSSNAVRIPEREVTPPGALPAAFFSFGPPPPVPQVGMFSSSGGVSPAPFASAFTGGASSTKPSASVFGNTTPPTQPASGSTLLSKLSDPSVSATSASSSAFSFGPLPPTTTPSGKAPFLFSTSASSLPATSAISAFGRTGALPTFNFAKPATSSPLSFGSSANRQAPTDNHGSDGDQADGDAIHQSDDDDYEEEEDDGGEDDEWEGGETEDEEDAGVEDEDEERVDENEDDDAEGSLTDFNEDDEGLETIHEEE</sequence>
<dbReference type="HOGENOM" id="CLU_002355_0_0_1"/>
<dbReference type="GeneID" id="25263339"/>
<dbReference type="SUPFAM" id="SSF117289">
    <property type="entry name" value="Nucleoporin domain"/>
    <property type="match status" value="1"/>
</dbReference>
<gene>
    <name evidence="7" type="ORF">K437DRAFT_249803</name>
</gene>
<feature type="compositionally biased region" description="Polar residues" evidence="5">
    <location>
        <begin position="1207"/>
        <end position="1218"/>
    </location>
</feature>
<comment type="caution">
    <text evidence="7">The sequence shown here is derived from an EMBL/GenBank/DDBJ whole genome shotgun (WGS) entry which is preliminary data.</text>
</comment>
<dbReference type="RefSeq" id="XP_013241598.1">
    <property type="nucleotide sequence ID" value="XM_013386144.1"/>
</dbReference>
<feature type="compositionally biased region" description="Low complexity" evidence="5">
    <location>
        <begin position="1617"/>
        <end position="1641"/>
    </location>
</feature>
<evidence type="ECO:0000256" key="2">
    <source>
        <dbReference type="ARBA" id="ARBA00022448"/>
    </source>
</evidence>
<evidence type="ECO:0000313" key="7">
    <source>
        <dbReference type="EMBL" id="KDN41082.1"/>
    </source>
</evidence>
<dbReference type="Gene3D" id="2.130.10.10">
    <property type="entry name" value="YVTN repeat-like/Quinoprotein amine dehydrogenase"/>
    <property type="match status" value="1"/>
</dbReference>
<feature type="compositionally biased region" description="Low complexity" evidence="5">
    <location>
        <begin position="1725"/>
        <end position="1740"/>
    </location>
</feature>
<dbReference type="InterPro" id="IPR052293">
    <property type="entry name" value="SRRP"/>
</dbReference>
<feature type="compositionally biased region" description="Polar residues" evidence="5">
    <location>
        <begin position="795"/>
        <end position="806"/>
    </location>
</feature>
<feature type="region of interest" description="Disordered" evidence="5">
    <location>
        <begin position="543"/>
        <end position="563"/>
    </location>
</feature>
<dbReference type="InParanoid" id="A0A066VH68"/>
<dbReference type="PANTHER" id="PTHR12239">
    <property type="entry name" value="PROTEIN CBG20215-RELATED"/>
    <property type="match status" value="1"/>
</dbReference>
<feature type="region of interest" description="Disordered" evidence="5">
    <location>
        <begin position="1781"/>
        <end position="1892"/>
    </location>
</feature>
<dbReference type="STRING" id="1037660.A0A066VH68"/>
<dbReference type="Pfam" id="PF16755">
    <property type="entry name" value="Beta-prop_NUP159_NUP214"/>
    <property type="match status" value="1"/>
</dbReference>
<feature type="region of interest" description="Disordered" evidence="5">
    <location>
        <begin position="1693"/>
        <end position="1759"/>
    </location>
</feature>
<protein>
    <recommendedName>
        <fullName evidence="6">Nucleoporin Nup159/Nup146 N-terminal domain-containing protein</fullName>
    </recommendedName>
</protein>
<feature type="domain" description="Nucleoporin Nup159/Nup146 N-terminal" evidence="6">
    <location>
        <begin position="40"/>
        <end position="427"/>
    </location>
</feature>
<proteinExistence type="predicted"/>
<evidence type="ECO:0000259" key="6">
    <source>
        <dbReference type="Pfam" id="PF16755"/>
    </source>
</evidence>
<feature type="compositionally biased region" description="Polar residues" evidence="5">
    <location>
        <begin position="543"/>
        <end position="560"/>
    </location>
</feature>
<keyword evidence="2" id="KW-0813">Transport</keyword>
<feature type="compositionally biased region" description="Low complexity" evidence="5">
    <location>
        <begin position="1219"/>
        <end position="1237"/>
    </location>
</feature>
<feature type="compositionally biased region" description="Polar residues" evidence="5">
    <location>
        <begin position="1694"/>
        <end position="1722"/>
    </location>
</feature>
<dbReference type="GO" id="GO:0005634">
    <property type="term" value="C:nucleus"/>
    <property type="evidence" value="ECO:0007669"/>
    <property type="project" value="UniProtKB-SubCell"/>
</dbReference>
<feature type="region of interest" description="Disordered" evidence="5">
    <location>
        <begin position="795"/>
        <end position="1006"/>
    </location>
</feature>
<feature type="compositionally biased region" description="Low complexity" evidence="5">
    <location>
        <begin position="659"/>
        <end position="674"/>
    </location>
</feature>
<accession>A0A066VH68</accession>
<dbReference type="InterPro" id="IPR039462">
    <property type="entry name" value="Nup159/Nup146_N"/>
</dbReference>
<keyword evidence="3" id="KW-0539">Nucleus</keyword>
<feature type="compositionally biased region" description="Polar residues" evidence="5">
    <location>
        <begin position="1099"/>
        <end position="1111"/>
    </location>
</feature>
<evidence type="ECO:0000256" key="4">
    <source>
        <dbReference type="SAM" id="Coils"/>
    </source>
</evidence>
<dbReference type="PANTHER" id="PTHR12239:SF41">
    <property type="entry name" value="MEMBRANE ASSOCIATED PROTEIN, PUTATIVE-RELATED"/>
    <property type="match status" value="1"/>
</dbReference>
<evidence type="ECO:0000313" key="8">
    <source>
        <dbReference type="Proteomes" id="UP000027361"/>
    </source>
</evidence>
<feature type="compositionally biased region" description="Low complexity" evidence="5">
    <location>
        <begin position="1051"/>
        <end position="1061"/>
    </location>
</feature>
<dbReference type="InterPro" id="IPR015943">
    <property type="entry name" value="WD40/YVTN_repeat-like_dom_sf"/>
</dbReference>
<dbReference type="OrthoDB" id="248320at2759"/>
<evidence type="ECO:0000256" key="1">
    <source>
        <dbReference type="ARBA" id="ARBA00004123"/>
    </source>
</evidence>
<dbReference type="OMA" id="DSAKEQC"/>
<reference evidence="7 8" key="1">
    <citation type="submission" date="2014-05" db="EMBL/GenBank/DDBJ databases">
        <title>Draft genome sequence of a rare smut relative, Tilletiaria anomala UBC 951.</title>
        <authorList>
            <consortium name="DOE Joint Genome Institute"/>
            <person name="Toome M."/>
            <person name="Kuo A."/>
            <person name="Henrissat B."/>
            <person name="Lipzen A."/>
            <person name="Tritt A."/>
            <person name="Yoshinaga Y."/>
            <person name="Zane M."/>
            <person name="Barry K."/>
            <person name="Grigoriev I.V."/>
            <person name="Spatafora J.W."/>
            <person name="Aimea M.C."/>
        </authorList>
    </citation>
    <scope>NUCLEOTIDE SEQUENCE [LARGE SCALE GENOMIC DNA]</scope>
    <source>
        <strain evidence="7 8">UBC 951</strain>
    </source>
</reference>
<keyword evidence="8" id="KW-1185">Reference proteome</keyword>
<evidence type="ECO:0000256" key="3">
    <source>
        <dbReference type="ARBA" id="ARBA00023242"/>
    </source>
</evidence>
<comment type="subcellular location">
    <subcellularLocation>
        <location evidence="1">Nucleus</location>
    </subcellularLocation>
</comment>
<feature type="compositionally biased region" description="Polar residues" evidence="5">
    <location>
        <begin position="1789"/>
        <end position="1808"/>
    </location>
</feature>
<feature type="region of interest" description="Disordered" evidence="5">
    <location>
        <begin position="1093"/>
        <end position="1256"/>
    </location>
</feature>
<dbReference type="EMBL" id="JMSN01000084">
    <property type="protein sequence ID" value="KDN41082.1"/>
    <property type="molecule type" value="Genomic_DNA"/>
</dbReference>
<name>A0A066VH68_TILAU</name>
<dbReference type="Proteomes" id="UP000027361">
    <property type="component" value="Unassembled WGS sequence"/>
</dbReference>
<keyword evidence="4" id="KW-0175">Coiled coil</keyword>
<feature type="compositionally biased region" description="Basic and acidic residues" evidence="5">
    <location>
        <begin position="828"/>
        <end position="991"/>
    </location>
</feature>
<feature type="region of interest" description="Disordered" evidence="5">
    <location>
        <begin position="659"/>
        <end position="680"/>
    </location>
</feature>
<feature type="region of interest" description="Disordered" evidence="5">
    <location>
        <begin position="1617"/>
        <end position="1651"/>
    </location>
</feature>
<dbReference type="FunCoup" id="A0A066VH68">
    <property type="interactions" value="14"/>
</dbReference>
<feature type="region of interest" description="Disordered" evidence="5">
    <location>
        <begin position="1051"/>
        <end position="1074"/>
    </location>
</feature>
<feature type="coiled-coil region" evidence="4">
    <location>
        <begin position="1392"/>
        <end position="1419"/>
    </location>
</feature>
<feature type="compositionally biased region" description="Acidic residues" evidence="5">
    <location>
        <begin position="1825"/>
        <end position="1892"/>
    </location>
</feature>
<organism evidence="7 8">
    <name type="scientific">Tilletiaria anomala (strain ATCC 24038 / CBS 436.72 / UBC 951)</name>
    <dbReference type="NCBI Taxonomy" id="1037660"/>
    <lineage>
        <taxon>Eukaryota</taxon>
        <taxon>Fungi</taxon>
        <taxon>Dikarya</taxon>
        <taxon>Basidiomycota</taxon>
        <taxon>Ustilaginomycotina</taxon>
        <taxon>Exobasidiomycetes</taxon>
        <taxon>Georgefischeriales</taxon>
        <taxon>Tilletiariaceae</taxon>
        <taxon>Tilletiaria</taxon>
    </lineage>
</organism>